<evidence type="ECO:0000313" key="1">
    <source>
        <dbReference type="EMBL" id="JAP50834.1"/>
    </source>
</evidence>
<reference evidence="1" key="1">
    <citation type="submission" date="2016-01" db="EMBL/GenBank/DDBJ databases">
        <title>Reference transcriptome for the parasite Schistocephalus solidus: insights into the molecular evolution of parasitism.</title>
        <authorList>
            <person name="Hebert F.O."/>
            <person name="Grambauer S."/>
            <person name="Barber I."/>
            <person name="Landry C.R."/>
            <person name="Aubin-Horth N."/>
        </authorList>
    </citation>
    <scope>NUCLEOTIDE SEQUENCE</scope>
</reference>
<sequence length="124" mass="13601">MQVKKKTTHFTVPSSSEKFNPLAGFLLRFCGLRELIPSALFFCGEGSTASFTPDVPAAFFSRAVNRACVSAKALTRASTKGFRSSTKSNKCKSDTSGVLYLDGELFLRYPLFYPGKEKLDIANI</sequence>
<accession>A0A0X3PG95</accession>
<dbReference type="EMBL" id="GEEE01012391">
    <property type="protein sequence ID" value="JAP50834.1"/>
    <property type="molecule type" value="Transcribed_RNA"/>
</dbReference>
<dbReference type="EMBL" id="GEEE01022418">
    <property type="protein sequence ID" value="JAP40807.1"/>
    <property type="molecule type" value="Transcribed_RNA"/>
</dbReference>
<dbReference type="AlphaFoldDB" id="A0A0X3PG95"/>
<gene>
    <name evidence="1" type="ORF">TR151031</name>
</gene>
<proteinExistence type="predicted"/>
<organism evidence="1">
    <name type="scientific">Schistocephalus solidus</name>
    <name type="common">Tapeworm</name>
    <dbReference type="NCBI Taxonomy" id="70667"/>
    <lineage>
        <taxon>Eukaryota</taxon>
        <taxon>Metazoa</taxon>
        <taxon>Spiralia</taxon>
        <taxon>Lophotrochozoa</taxon>
        <taxon>Platyhelminthes</taxon>
        <taxon>Cestoda</taxon>
        <taxon>Eucestoda</taxon>
        <taxon>Diphyllobothriidea</taxon>
        <taxon>Diphyllobothriidae</taxon>
        <taxon>Schistocephalus</taxon>
    </lineage>
</organism>
<protein>
    <submittedName>
        <fullName evidence="1">Uncharacterized protein</fullName>
    </submittedName>
</protein>
<name>A0A0X3PG95_SCHSO</name>